<keyword evidence="4 6" id="KW-0457">Lysine biosynthesis</keyword>
<feature type="binding site" evidence="6">
    <location>
        <begin position="219"/>
        <end position="220"/>
    </location>
    <ligand>
        <name>substrate</name>
    </ligand>
</feature>
<dbReference type="Gene3D" id="3.10.310.10">
    <property type="entry name" value="Diaminopimelate Epimerase, Chain A, domain 1"/>
    <property type="match status" value="2"/>
</dbReference>
<dbReference type="InterPro" id="IPR001653">
    <property type="entry name" value="DAP_epimerase_DapF"/>
</dbReference>
<sequence>MLRFVKMQGCGNDFVVVNGIEQPFHPTPDQIRRLADRHFGVGCDQVLAVHASTTQGIDFEYRIYNADGQEVGQCGNGSRAIARFIYDQGLSNSVRLTVRTRTAQLHLERLDSGDVRVDMGRPSFLPPEIPLLMAERSAYELPLGDLGTVQFGVVNLGNPHAVIVVESVDLAAVGAIGQALQQRPEFPESVNVGFLQVVSPTAGRLRVYERGAGETLACGSGACAAFAVARRRGWMASSATIEMPGGPLTLGWQDPEAGITLGGPVETVFSGEWHWDG</sequence>
<organism evidence="8 9">
    <name type="scientific">Deinococcus ruber</name>
    <dbReference type="NCBI Taxonomy" id="1848197"/>
    <lineage>
        <taxon>Bacteria</taxon>
        <taxon>Thermotogati</taxon>
        <taxon>Deinococcota</taxon>
        <taxon>Deinococci</taxon>
        <taxon>Deinococcales</taxon>
        <taxon>Deinococcaceae</taxon>
        <taxon>Deinococcus</taxon>
    </lineage>
</organism>
<comment type="pathway">
    <text evidence="6">Amino-acid biosynthesis; L-lysine biosynthesis via DAP pathway; DL-2,6-diaminopimelate from LL-2,6-diaminopimelate: step 1/1.</text>
</comment>
<accession>A0A918F9W1</accession>
<feature type="site" description="Could be important to modulate the pK values of the two catalytic cysteine residues" evidence="6">
    <location>
        <position position="160"/>
    </location>
</feature>
<feature type="active site" description="Proton acceptor" evidence="6">
    <location>
        <position position="218"/>
    </location>
</feature>
<comment type="subunit">
    <text evidence="6">Homodimer.</text>
</comment>
<feature type="binding site" evidence="6">
    <location>
        <begin position="209"/>
        <end position="210"/>
    </location>
    <ligand>
        <name>substrate</name>
    </ligand>
</feature>
<keyword evidence="2 6" id="KW-0963">Cytoplasm</keyword>
<dbReference type="NCBIfam" id="TIGR00652">
    <property type="entry name" value="DapF"/>
    <property type="match status" value="1"/>
</dbReference>
<reference evidence="8" key="1">
    <citation type="journal article" date="2014" name="Int. J. Syst. Evol. Microbiol.">
        <title>Complete genome sequence of Corynebacterium casei LMG S-19264T (=DSM 44701T), isolated from a smear-ripened cheese.</title>
        <authorList>
            <consortium name="US DOE Joint Genome Institute (JGI-PGF)"/>
            <person name="Walter F."/>
            <person name="Albersmeier A."/>
            <person name="Kalinowski J."/>
            <person name="Ruckert C."/>
        </authorList>
    </citation>
    <scope>NUCLEOTIDE SEQUENCE</scope>
    <source>
        <strain evidence="8">JCM 31311</strain>
    </source>
</reference>
<keyword evidence="3 6" id="KW-0028">Amino-acid biosynthesis</keyword>
<name>A0A918F9W1_9DEIO</name>
<feature type="site" description="Could be important to modulate the pK values of the two catalytic cysteine residues" evidence="6">
    <location>
        <position position="209"/>
    </location>
</feature>
<evidence type="ECO:0000256" key="1">
    <source>
        <dbReference type="ARBA" id="ARBA00010219"/>
    </source>
</evidence>
<reference evidence="8" key="2">
    <citation type="submission" date="2020-09" db="EMBL/GenBank/DDBJ databases">
        <authorList>
            <person name="Sun Q."/>
            <person name="Ohkuma M."/>
        </authorList>
    </citation>
    <scope>NUCLEOTIDE SEQUENCE</scope>
    <source>
        <strain evidence="8">JCM 31311</strain>
    </source>
</reference>
<evidence type="ECO:0000256" key="7">
    <source>
        <dbReference type="NCBIfam" id="TIGR00652"/>
    </source>
</evidence>
<dbReference type="EC" id="5.1.1.7" evidence="6 7"/>
<feature type="binding site" evidence="6">
    <location>
        <position position="12"/>
    </location>
    <ligand>
        <name>substrate</name>
    </ligand>
</feature>
<feature type="active site" description="Proton donor" evidence="6">
    <location>
        <position position="74"/>
    </location>
</feature>
<dbReference type="PANTHER" id="PTHR31689">
    <property type="entry name" value="DIAMINOPIMELATE EPIMERASE, CHLOROPLASTIC"/>
    <property type="match status" value="1"/>
</dbReference>
<dbReference type="FunFam" id="3.10.310.10:FF:000001">
    <property type="entry name" value="Diaminopimelate epimerase"/>
    <property type="match status" value="1"/>
</dbReference>
<feature type="binding site" evidence="6">
    <location>
        <position position="158"/>
    </location>
    <ligand>
        <name>substrate</name>
    </ligand>
</feature>
<comment type="subcellular location">
    <subcellularLocation>
        <location evidence="6">Cytoplasm</location>
    </subcellularLocation>
</comment>
<dbReference type="GO" id="GO:0008837">
    <property type="term" value="F:diaminopimelate epimerase activity"/>
    <property type="evidence" value="ECO:0007669"/>
    <property type="project" value="UniProtKB-UniRule"/>
</dbReference>
<dbReference type="SUPFAM" id="SSF54506">
    <property type="entry name" value="Diaminopimelate epimerase-like"/>
    <property type="match status" value="1"/>
</dbReference>
<evidence type="ECO:0000256" key="4">
    <source>
        <dbReference type="ARBA" id="ARBA00023154"/>
    </source>
</evidence>
<evidence type="ECO:0000256" key="6">
    <source>
        <dbReference type="HAMAP-Rule" id="MF_00197"/>
    </source>
</evidence>
<dbReference type="Proteomes" id="UP000603865">
    <property type="component" value="Unassembled WGS sequence"/>
</dbReference>
<evidence type="ECO:0000256" key="2">
    <source>
        <dbReference type="ARBA" id="ARBA00022490"/>
    </source>
</evidence>
<gene>
    <name evidence="6 8" type="primary">dapF</name>
    <name evidence="8" type="ORF">GCM10008957_29890</name>
</gene>
<dbReference type="EMBL" id="BMQL01000017">
    <property type="protein sequence ID" value="GGR15025.1"/>
    <property type="molecule type" value="Genomic_DNA"/>
</dbReference>
<comment type="catalytic activity">
    <reaction evidence="6">
        <text>(2S,6S)-2,6-diaminopimelate = meso-2,6-diaminopimelate</text>
        <dbReference type="Rhea" id="RHEA:15393"/>
        <dbReference type="ChEBI" id="CHEBI:57609"/>
        <dbReference type="ChEBI" id="CHEBI:57791"/>
        <dbReference type="EC" id="5.1.1.7"/>
    </reaction>
</comment>
<dbReference type="PANTHER" id="PTHR31689:SF0">
    <property type="entry name" value="DIAMINOPIMELATE EPIMERASE"/>
    <property type="match status" value="1"/>
</dbReference>
<dbReference type="Pfam" id="PF01678">
    <property type="entry name" value="DAP_epimerase"/>
    <property type="match status" value="2"/>
</dbReference>
<evidence type="ECO:0000256" key="3">
    <source>
        <dbReference type="ARBA" id="ARBA00022605"/>
    </source>
</evidence>
<proteinExistence type="inferred from homology"/>
<dbReference type="GO" id="GO:0005829">
    <property type="term" value="C:cytosol"/>
    <property type="evidence" value="ECO:0007669"/>
    <property type="project" value="TreeGrafter"/>
</dbReference>
<comment type="function">
    <text evidence="6">Catalyzes the stereoinversion of LL-2,6-diaminopimelate (L,L-DAP) to meso-diaminopimelate (meso-DAP), a precursor of L-lysine and an essential component of the bacterial peptidoglycan.</text>
</comment>
<feature type="binding site" evidence="6">
    <location>
        <position position="45"/>
    </location>
    <ligand>
        <name>substrate</name>
    </ligand>
</feature>
<protein>
    <recommendedName>
        <fullName evidence="6 7">Diaminopimelate epimerase</fullName>
        <shortName evidence="6">DAP epimerase</shortName>
        <ecNumber evidence="6 7">5.1.1.7</ecNumber>
    </recommendedName>
    <alternativeName>
        <fullName evidence="6">PLP-independent amino acid racemase</fullName>
    </alternativeName>
</protein>
<keyword evidence="5 6" id="KW-0413">Isomerase</keyword>
<comment type="caution">
    <text evidence="8">The sequence shown here is derived from an EMBL/GenBank/DDBJ whole genome shotgun (WGS) entry which is preliminary data.</text>
</comment>
<evidence type="ECO:0000313" key="8">
    <source>
        <dbReference type="EMBL" id="GGR15025.1"/>
    </source>
</evidence>
<feature type="binding site" evidence="6">
    <location>
        <position position="65"/>
    </location>
    <ligand>
        <name>substrate</name>
    </ligand>
</feature>
<evidence type="ECO:0000313" key="9">
    <source>
        <dbReference type="Proteomes" id="UP000603865"/>
    </source>
</evidence>
<keyword evidence="9" id="KW-1185">Reference proteome</keyword>
<dbReference type="HAMAP" id="MF_00197">
    <property type="entry name" value="DAP_epimerase"/>
    <property type="match status" value="1"/>
</dbReference>
<feature type="binding site" evidence="6">
    <location>
        <position position="191"/>
    </location>
    <ligand>
        <name>substrate</name>
    </ligand>
</feature>
<dbReference type="GO" id="GO:0009089">
    <property type="term" value="P:lysine biosynthetic process via diaminopimelate"/>
    <property type="evidence" value="ECO:0007669"/>
    <property type="project" value="UniProtKB-UniRule"/>
</dbReference>
<comment type="similarity">
    <text evidence="1 6">Belongs to the diaminopimelate epimerase family.</text>
</comment>
<feature type="binding site" evidence="6">
    <location>
        <begin position="75"/>
        <end position="76"/>
    </location>
    <ligand>
        <name>substrate</name>
    </ligand>
</feature>
<dbReference type="AlphaFoldDB" id="A0A918F9W1"/>
<evidence type="ECO:0000256" key="5">
    <source>
        <dbReference type="ARBA" id="ARBA00023235"/>
    </source>
</evidence>